<sequence length="428" mass="46057">MNGTLPKPELLDLASGVVGGLFRPASDGAKAAIGILVMHAEQDYLTFSACTELPKRGYTVLCANNDASKSGYMTDLDFESMMQEVALGVSYLRNQTDISQVVLLGHSGGGAMMSAYQNIAENGLAACQGSEKIYPCSENMSALPKADGVMLLDANYGIASMALLSLNPAITDETSGLKINSSLDLFAPENGFSEKGGNYSAVFTKAFQSGVVARMQRLVSFAEERLKAINAGNGSFSDDEDFYIPDASYIGFNNKLISQDVRFLSHTSQPWPLLHKNGSTTTQIVHSVRVASTIGSNAKSYTNGAIKTTIKRFLSAFALRVRDDFSYGEDSFTGVVWNSSHMVPIAAAPGITVPLLTLGMTGHYEYLNAEKIYLNAGSKDKSIAFVEGAQHTINTCTECESYPGEFGDTTKTAYDYMGQWLGKEGRFI</sequence>
<accession>A0A6A6BFT5</accession>
<dbReference type="SUPFAM" id="SSF53474">
    <property type="entry name" value="alpha/beta-Hydrolases"/>
    <property type="match status" value="1"/>
</dbReference>
<dbReference type="OrthoDB" id="5176563at2759"/>
<dbReference type="PROSITE" id="PS00018">
    <property type="entry name" value="EF_HAND_1"/>
    <property type="match status" value="1"/>
</dbReference>
<dbReference type="GeneID" id="54294395"/>
<name>A0A6A6BFT5_9PEZI</name>
<dbReference type="Proteomes" id="UP000799438">
    <property type="component" value="Unassembled WGS sequence"/>
</dbReference>
<dbReference type="EMBL" id="ML995485">
    <property type="protein sequence ID" value="KAF2142263.1"/>
    <property type="molecule type" value="Genomic_DNA"/>
</dbReference>
<dbReference type="InterPro" id="IPR029058">
    <property type="entry name" value="AB_hydrolase_fold"/>
</dbReference>
<keyword evidence="2" id="KW-1185">Reference proteome</keyword>
<evidence type="ECO:0000313" key="2">
    <source>
        <dbReference type="Proteomes" id="UP000799438"/>
    </source>
</evidence>
<dbReference type="Gene3D" id="3.40.50.1820">
    <property type="entry name" value="alpha/beta hydrolase"/>
    <property type="match status" value="1"/>
</dbReference>
<dbReference type="InterPro" id="IPR018247">
    <property type="entry name" value="EF_Hand_1_Ca_BS"/>
</dbReference>
<evidence type="ECO:0000313" key="1">
    <source>
        <dbReference type="EMBL" id="KAF2142263.1"/>
    </source>
</evidence>
<gene>
    <name evidence="1" type="ORF">K452DRAFT_227456</name>
</gene>
<dbReference type="AlphaFoldDB" id="A0A6A6BFT5"/>
<reference evidence="1" key="1">
    <citation type="journal article" date="2020" name="Stud. Mycol.">
        <title>101 Dothideomycetes genomes: a test case for predicting lifestyles and emergence of pathogens.</title>
        <authorList>
            <person name="Haridas S."/>
            <person name="Albert R."/>
            <person name="Binder M."/>
            <person name="Bloem J."/>
            <person name="Labutti K."/>
            <person name="Salamov A."/>
            <person name="Andreopoulos B."/>
            <person name="Baker S."/>
            <person name="Barry K."/>
            <person name="Bills G."/>
            <person name="Bluhm B."/>
            <person name="Cannon C."/>
            <person name="Castanera R."/>
            <person name="Culley D."/>
            <person name="Daum C."/>
            <person name="Ezra D."/>
            <person name="Gonzalez J."/>
            <person name="Henrissat B."/>
            <person name="Kuo A."/>
            <person name="Liang C."/>
            <person name="Lipzen A."/>
            <person name="Lutzoni F."/>
            <person name="Magnuson J."/>
            <person name="Mondo S."/>
            <person name="Nolan M."/>
            <person name="Ohm R."/>
            <person name="Pangilinan J."/>
            <person name="Park H.-J."/>
            <person name="Ramirez L."/>
            <person name="Alfaro M."/>
            <person name="Sun H."/>
            <person name="Tritt A."/>
            <person name="Yoshinaga Y."/>
            <person name="Zwiers L.-H."/>
            <person name="Turgeon B."/>
            <person name="Goodwin S."/>
            <person name="Spatafora J."/>
            <person name="Crous P."/>
            <person name="Grigoriev I."/>
        </authorList>
    </citation>
    <scope>NUCLEOTIDE SEQUENCE</scope>
    <source>
        <strain evidence="1">CBS 121167</strain>
    </source>
</reference>
<protein>
    <submittedName>
        <fullName evidence="1">Uncharacterized protein</fullName>
    </submittedName>
</protein>
<dbReference type="RefSeq" id="XP_033397975.1">
    <property type="nucleotide sequence ID" value="XM_033536899.1"/>
</dbReference>
<proteinExistence type="predicted"/>
<organism evidence="1 2">
    <name type="scientific">Aplosporella prunicola CBS 121167</name>
    <dbReference type="NCBI Taxonomy" id="1176127"/>
    <lineage>
        <taxon>Eukaryota</taxon>
        <taxon>Fungi</taxon>
        <taxon>Dikarya</taxon>
        <taxon>Ascomycota</taxon>
        <taxon>Pezizomycotina</taxon>
        <taxon>Dothideomycetes</taxon>
        <taxon>Dothideomycetes incertae sedis</taxon>
        <taxon>Botryosphaeriales</taxon>
        <taxon>Aplosporellaceae</taxon>
        <taxon>Aplosporella</taxon>
    </lineage>
</organism>